<dbReference type="InterPro" id="IPR039564">
    <property type="entry name" value="Peptidase_C39-like"/>
</dbReference>
<proteinExistence type="predicted"/>
<evidence type="ECO:0000256" key="2">
    <source>
        <dbReference type="SAM" id="SignalP"/>
    </source>
</evidence>
<feature type="coiled-coil region" evidence="1">
    <location>
        <begin position="32"/>
        <end position="101"/>
    </location>
</feature>
<dbReference type="AlphaFoldDB" id="A0A2M7QH21"/>
<evidence type="ECO:0000256" key="1">
    <source>
        <dbReference type="SAM" id="Coils"/>
    </source>
</evidence>
<dbReference type="Proteomes" id="UP000229401">
    <property type="component" value="Unassembled WGS sequence"/>
</dbReference>
<evidence type="ECO:0000313" key="5">
    <source>
        <dbReference type="Proteomes" id="UP000229401"/>
    </source>
</evidence>
<feature type="signal peptide" evidence="2">
    <location>
        <begin position="1"/>
        <end position="24"/>
    </location>
</feature>
<sequence length="401" mass="45321">MKRYYFIFVTILICLLFSFQYTLAQDSTSKSDTEIKNKISEYEKKLEEIGRQKNTLASQIQTMDTQIYLTGLKIQDSEHQITETEKEINTLSSRIESLDGSLTKISKLLIKQIAIGYKKRSISLLSIFLDSDNAGELINTIKYQKTAQNTNQRMLIQVQDAKSNYEEQKQLRETKKKQLDALIATLARQKTELTNQQNQKQKILSDTRNDETVYQTLLAQARAQLSAFSSFVQTSGAGNVISANGLGIGSDGAYFSQRDARWAYQTIGYSSENILNVGCLLTSVAMILKKNGVDTNPSTIASNANYFELSTANMKYRWGLNPWQNGLNSYRISTSQVDEELNNGHYVIAGINYGGCGSYSDHFVVLTKKEGNEYKMHDPLWGPDINFSSHYSTICWAEVFK</sequence>
<keyword evidence="2" id="KW-0732">Signal</keyword>
<reference evidence="5" key="1">
    <citation type="submission" date="2017-09" db="EMBL/GenBank/DDBJ databases">
        <title>Depth-based differentiation of microbial function through sediment-hosted aquifers and enrichment of novel symbionts in the deep terrestrial subsurface.</title>
        <authorList>
            <person name="Probst A.J."/>
            <person name="Ladd B."/>
            <person name="Jarett J.K."/>
            <person name="Geller-Mcgrath D.E."/>
            <person name="Sieber C.M.K."/>
            <person name="Emerson J.B."/>
            <person name="Anantharaman K."/>
            <person name="Thomas B.C."/>
            <person name="Malmstrom R."/>
            <person name="Stieglmeier M."/>
            <person name="Klingl A."/>
            <person name="Woyke T."/>
            <person name="Ryan C.M."/>
            <person name="Banfield J.F."/>
        </authorList>
    </citation>
    <scope>NUCLEOTIDE SEQUENCE [LARGE SCALE GENOMIC DNA]</scope>
</reference>
<name>A0A2M7QH21_9BACT</name>
<keyword evidence="1" id="KW-0175">Coiled coil</keyword>
<dbReference type="EMBL" id="PFLI01000182">
    <property type="protein sequence ID" value="PIY71609.1"/>
    <property type="molecule type" value="Genomic_DNA"/>
</dbReference>
<feature type="coiled-coil region" evidence="1">
    <location>
        <begin position="151"/>
        <end position="206"/>
    </location>
</feature>
<dbReference type="Gene3D" id="3.90.70.10">
    <property type="entry name" value="Cysteine proteinases"/>
    <property type="match status" value="1"/>
</dbReference>
<evidence type="ECO:0000313" key="4">
    <source>
        <dbReference type="EMBL" id="PIY71609.1"/>
    </source>
</evidence>
<dbReference type="Gene3D" id="6.10.250.3150">
    <property type="match status" value="1"/>
</dbReference>
<accession>A0A2M7QH21</accession>
<organism evidence="4 5">
    <name type="scientific">Candidatus Roizmanbacteria bacterium CG_4_10_14_0_8_um_filter_33_9</name>
    <dbReference type="NCBI Taxonomy" id="1974826"/>
    <lineage>
        <taxon>Bacteria</taxon>
        <taxon>Candidatus Roizmaniibacteriota</taxon>
    </lineage>
</organism>
<feature type="domain" description="Peptidase C39-like" evidence="3">
    <location>
        <begin position="254"/>
        <end position="379"/>
    </location>
</feature>
<dbReference type="Pfam" id="PF13529">
    <property type="entry name" value="Peptidase_C39_2"/>
    <property type="match status" value="1"/>
</dbReference>
<feature type="chain" id="PRO_5014831462" description="Peptidase C39-like domain-containing protein" evidence="2">
    <location>
        <begin position="25"/>
        <end position="401"/>
    </location>
</feature>
<evidence type="ECO:0000259" key="3">
    <source>
        <dbReference type="Pfam" id="PF13529"/>
    </source>
</evidence>
<protein>
    <recommendedName>
        <fullName evidence="3">Peptidase C39-like domain-containing protein</fullName>
    </recommendedName>
</protein>
<gene>
    <name evidence="4" type="ORF">COY87_05265</name>
</gene>
<comment type="caution">
    <text evidence="4">The sequence shown here is derived from an EMBL/GenBank/DDBJ whole genome shotgun (WGS) entry which is preliminary data.</text>
</comment>